<organism evidence="3 4">
    <name type="scientific">Tetraparma gracilis</name>
    <dbReference type="NCBI Taxonomy" id="2962635"/>
    <lineage>
        <taxon>Eukaryota</taxon>
        <taxon>Sar</taxon>
        <taxon>Stramenopiles</taxon>
        <taxon>Ochrophyta</taxon>
        <taxon>Bolidophyceae</taxon>
        <taxon>Parmales</taxon>
        <taxon>Triparmaceae</taxon>
        <taxon>Tetraparma</taxon>
    </lineage>
</organism>
<feature type="region of interest" description="Disordered" evidence="1">
    <location>
        <begin position="83"/>
        <end position="134"/>
    </location>
</feature>
<proteinExistence type="predicted"/>
<sequence>MMGTSVLKGGFTTFLGTVVLGASSSSAFRTFFVMLVSTVLLGMVHGLVALPVFLATAYNVAGGEEHLEHHDVKLGSDKVNTAAVPPVPYSMKSPKPTTSTIEEEDDVDRAESESSIPPPPGERPEKPPVLMATPDKPQDVQVAVDNDVSFMRQALSFRGMGENPMKKKGGKAVRKSLPAANQEVELKKNPVNSVGATILEQNYRMQHAKGEPGVRGKGKKGQARSSHYV</sequence>
<feature type="region of interest" description="Disordered" evidence="1">
    <location>
        <begin position="204"/>
        <end position="229"/>
    </location>
</feature>
<dbReference type="InterPro" id="IPR051697">
    <property type="entry name" value="Patched_domain-protein"/>
</dbReference>
<protein>
    <recommendedName>
        <fullName evidence="5">Patched</fullName>
    </recommendedName>
</protein>
<evidence type="ECO:0000256" key="1">
    <source>
        <dbReference type="SAM" id="MobiDB-lite"/>
    </source>
</evidence>
<dbReference type="EMBL" id="BRYB01006961">
    <property type="protein sequence ID" value="GMI50993.1"/>
    <property type="molecule type" value="Genomic_DNA"/>
</dbReference>
<name>A0ABQ6N9P0_9STRA</name>
<keyword evidence="2" id="KW-0472">Membrane</keyword>
<keyword evidence="2" id="KW-0812">Transmembrane</keyword>
<evidence type="ECO:0008006" key="5">
    <source>
        <dbReference type="Google" id="ProtNLM"/>
    </source>
</evidence>
<accession>A0ABQ6N9P0</accession>
<dbReference type="Proteomes" id="UP001165060">
    <property type="component" value="Unassembled WGS sequence"/>
</dbReference>
<dbReference type="PANTHER" id="PTHR10796">
    <property type="entry name" value="PATCHED-RELATED"/>
    <property type="match status" value="1"/>
</dbReference>
<gene>
    <name evidence="3" type="ORF">TeGR_g2768</name>
</gene>
<comment type="caution">
    <text evidence="3">The sequence shown here is derived from an EMBL/GenBank/DDBJ whole genome shotgun (WGS) entry which is preliminary data.</text>
</comment>
<evidence type="ECO:0000313" key="4">
    <source>
        <dbReference type="Proteomes" id="UP001165060"/>
    </source>
</evidence>
<evidence type="ECO:0000256" key="2">
    <source>
        <dbReference type="SAM" id="Phobius"/>
    </source>
</evidence>
<evidence type="ECO:0000313" key="3">
    <source>
        <dbReference type="EMBL" id="GMI50993.1"/>
    </source>
</evidence>
<keyword evidence="2" id="KW-1133">Transmembrane helix</keyword>
<dbReference type="PANTHER" id="PTHR10796:SF92">
    <property type="entry name" value="PATCHED-RELATED, ISOFORM A"/>
    <property type="match status" value="1"/>
</dbReference>
<keyword evidence="4" id="KW-1185">Reference proteome</keyword>
<reference evidence="3 4" key="1">
    <citation type="journal article" date="2023" name="Commun. Biol.">
        <title>Genome analysis of Parmales, the sister group of diatoms, reveals the evolutionary specialization of diatoms from phago-mixotrophs to photoautotrophs.</title>
        <authorList>
            <person name="Ban H."/>
            <person name="Sato S."/>
            <person name="Yoshikawa S."/>
            <person name="Yamada K."/>
            <person name="Nakamura Y."/>
            <person name="Ichinomiya M."/>
            <person name="Sato N."/>
            <person name="Blanc-Mathieu R."/>
            <person name="Endo H."/>
            <person name="Kuwata A."/>
            <person name="Ogata H."/>
        </authorList>
    </citation>
    <scope>NUCLEOTIDE SEQUENCE [LARGE SCALE GENOMIC DNA]</scope>
</reference>
<feature type="transmembrane region" description="Helical" evidence="2">
    <location>
        <begin position="31"/>
        <end position="54"/>
    </location>
</feature>